<dbReference type="STRING" id="504805.SAMN05421505_12447"/>
<accession>A0A1G8FQR3</accession>
<evidence type="ECO:0008006" key="3">
    <source>
        <dbReference type="Google" id="ProtNLM"/>
    </source>
</evidence>
<dbReference type="AlphaFoldDB" id="A0A1G8FQR3"/>
<protein>
    <recommendedName>
        <fullName evidence="3">VOC domain-containing protein</fullName>
    </recommendedName>
</protein>
<dbReference type="OrthoDB" id="8965356at2"/>
<evidence type="ECO:0000313" key="1">
    <source>
        <dbReference type="EMBL" id="SDH84513.1"/>
    </source>
</evidence>
<reference evidence="1 2" key="1">
    <citation type="submission" date="2016-10" db="EMBL/GenBank/DDBJ databases">
        <authorList>
            <person name="de Groot N.N."/>
        </authorList>
    </citation>
    <scope>NUCLEOTIDE SEQUENCE [LARGE SCALE GENOMIC DNA]</scope>
    <source>
        <strain evidence="1 2">CPCC 201354</strain>
    </source>
</reference>
<dbReference type="RefSeq" id="WP_093172957.1">
    <property type="nucleotide sequence ID" value="NZ_FNCN01000024.1"/>
</dbReference>
<dbReference type="Proteomes" id="UP000198923">
    <property type="component" value="Unassembled WGS sequence"/>
</dbReference>
<sequence length="113" mass="12493">MTFPRISLLIPTTSWNETVAFWERLLGRPADVNDGGTWAQFRSPDLSIALVADDPDVPSQQLAVKLAEGADFRDWTSDDGSDRVSTGGHEERLIVTDPSGNRVVLYRPLPANR</sequence>
<evidence type="ECO:0000313" key="2">
    <source>
        <dbReference type="Proteomes" id="UP000198923"/>
    </source>
</evidence>
<keyword evidence="2" id="KW-1185">Reference proteome</keyword>
<proteinExistence type="predicted"/>
<gene>
    <name evidence="1" type="ORF">SAMN05421505_12447</name>
</gene>
<dbReference type="SUPFAM" id="SSF54593">
    <property type="entry name" value="Glyoxalase/Bleomycin resistance protein/Dihydroxybiphenyl dioxygenase"/>
    <property type="match status" value="1"/>
</dbReference>
<dbReference type="InterPro" id="IPR029068">
    <property type="entry name" value="Glyas_Bleomycin-R_OHBP_Dase"/>
</dbReference>
<dbReference type="EMBL" id="FNCN01000024">
    <property type="protein sequence ID" value="SDH84513.1"/>
    <property type="molecule type" value="Genomic_DNA"/>
</dbReference>
<dbReference type="Gene3D" id="3.10.180.10">
    <property type="entry name" value="2,3-Dihydroxybiphenyl 1,2-Dioxygenase, domain 1"/>
    <property type="match status" value="1"/>
</dbReference>
<organism evidence="1 2">
    <name type="scientific">Sinosporangium album</name>
    <dbReference type="NCBI Taxonomy" id="504805"/>
    <lineage>
        <taxon>Bacteria</taxon>
        <taxon>Bacillati</taxon>
        <taxon>Actinomycetota</taxon>
        <taxon>Actinomycetes</taxon>
        <taxon>Streptosporangiales</taxon>
        <taxon>Streptosporangiaceae</taxon>
        <taxon>Sinosporangium</taxon>
    </lineage>
</organism>
<name>A0A1G8FQR3_9ACTN</name>